<evidence type="ECO:0000256" key="3">
    <source>
        <dbReference type="ARBA" id="ARBA00022692"/>
    </source>
</evidence>
<keyword evidence="5 8" id="KW-1133">Transmembrane helix</keyword>
<comment type="caution">
    <text evidence="10">The sequence shown here is derived from an EMBL/GenBank/DDBJ whole genome shotgun (WGS) entry which is preliminary data.</text>
</comment>
<accession>A0ABQ9E6E0</accession>
<evidence type="ECO:0000256" key="7">
    <source>
        <dbReference type="SAM" id="MobiDB-lite"/>
    </source>
</evidence>
<feature type="transmembrane region" description="Helical" evidence="8">
    <location>
        <begin position="883"/>
        <end position="906"/>
    </location>
</feature>
<keyword evidence="4" id="KW-0677">Repeat</keyword>
<organism evidence="10 11">
    <name type="scientific">Tegillarca granosa</name>
    <name type="common">Malaysian cockle</name>
    <name type="synonym">Anadara granosa</name>
    <dbReference type="NCBI Taxonomy" id="220873"/>
    <lineage>
        <taxon>Eukaryota</taxon>
        <taxon>Metazoa</taxon>
        <taxon>Spiralia</taxon>
        <taxon>Lophotrochozoa</taxon>
        <taxon>Mollusca</taxon>
        <taxon>Bivalvia</taxon>
        <taxon>Autobranchia</taxon>
        <taxon>Pteriomorphia</taxon>
        <taxon>Arcoida</taxon>
        <taxon>Arcoidea</taxon>
        <taxon>Arcidae</taxon>
        <taxon>Tegillarca</taxon>
    </lineage>
</organism>
<comment type="subcellular location">
    <subcellularLocation>
        <location evidence="1">Membrane</location>
        <topology evidence="1">Multi-pass membrane protein</topology>
    </subcellularLocation>
</comment>
<keyword evidence="6 8" id="KW-0472">Membrane</keyword>
<feature type="transmembrane region" description="Helical" evidence="8">
    <location>
        <begin position="699"/>
        <end position="721"/>
    </location>
</feature>
<feature type="transmembrane region" description="Helical" evidence="8">
    <location>
        <begin position="776"/>
        <end position="796"/>
    </location>
</feature>
<sequence>MKKYANQYGFREFPKAKTKEFLSQLQSVAEHHHFFNPGYSPSEMDNLPSIYKSIIDDPATLHDQFLHAKDFDLGSVLQNKQNFSEFLHHNLSLPTEDVYALLNSSVHIREIYRILFGSDLTDIHWMKSRVKREIDSGGDYLKFMPKTGTLNDNRVKIGDLLNNPDILRNFIHSRFPGVKNGLLYTSVIDNKNLWSDVAVRNILLSGLGILPSVNMTMVLTPTQLANILKELLFSPATLHQIACDKNEFQHLLVFDESFNASVLVDVRERLCNLSHHQLVELSNVLQQQISDETIINTLHLHRVNLSSLAKKVQEFIKDIDKFYQFQMSLYEMSVFAKSLPQDACYKYTVVTDSPVINVTMTTSNTTEPEISEEKSSSSRQQEKTDKKNKFAGFIHLWNVMQRTICGKQTKELPKNRVDNDIEHLNFDDLGISHHQRDNLQILIHLLYSNPKVLYAPNNSAADIIIQKANESFALVDLISEYARKWLNVSSELRTYLEENSTIHNLASIKEMQHDLRINNGLLSALKIFPVVSKFVNATIPDIPFFLHELDIIDNAACGWLSILSGINMNVFRGFATEEDMVQYFLTKAYSENVTTVAGVVFENITPKSGLPAHVKYKIRQNATFTPTTKYVRNRYWYPGPGLWQHSYYQFGFVWIQDIIERAIIDVQAGKDVVEPGSYVMQFPHSCYLYDQFVFMIEHVMPLCLTISWVYSVSMLVQSIVYEKEQRLKEVMRMMGLNNAVHWFGWFTTTFIQFTITMAILTVMLNQGHVLTYSDPWIVFCTLEIFAIVTIAFSFLVSTFYSKAKVAAACAGIVYFLTYVPYMYVAIREDVAGDEISALIKSLVSLFSTTAFGLSGKYFAFYEEEGVGVQWNNIHLSPVENDEYSLLTCILMMIMDTFLYTFLAWYIENVFPGSFGLPKPWYFPFTKSYWCGGAMKVHEIDCGSIWELCRKSNGYMSVMEEDQACALDQRDADYFRKFESDPTHLQMGVCIDNLTKVYKTGKKLAVNKLSLNFYEGQITSFLGHNGAGKTTTM</sequence>
<dbReference type="InterPro" id="IPR027417">
    <property type="entry name" value="P-loop_NTPase"/>
</dbReference>
<evidence type="ECO:0000256" key="5">
    <source>
        <dbReference type="ARBA" id="ARBA00022989"/>
    </source>
</evidence>
<dbReference type="Gene3D" id="3.40.50.300">
    <property type="entry name" value="P-loop containing nucleotide triphosphate hydrolases"/>
    <property type="match status" value="1"/>
</dbReference>
<evidence type="ECO:0000313" key="11">
    <source>
        <dbReference type="Proteomes" id="UP001217089"/>
    </source>
</evidence>
<keyword evidence="2" id="KW-0813">Transport</keyword>
<keyword evidence="11" id="KW-1185">Reference proteome</keyword>
<name>A0ABQ9E6E0_TEGGR</name>
<dbReference type="Pfam" id="PF12698">
    <property type="entry name" value="ABC2_membrane_3"/>
    <property type="match status" value="1"/>
</dbReference>
<reference evidence="10 11" key="1">
    <citation type="submission" date="2022-12" db="EMBL/GenBank/DDBJ databases">
        <title>Chromosome-level genome of Tegillarca granosa.</title>
        <authorList>
            <person name="Kim J."/>
        </authorList>
    </citation>
    <scope>NUCLEOTIDE SEQUENCE [LARGE SCALE GENOMIC DNA]</scope>
    <source>
        <strain evidence="10">Teg-2019</strain>
        <tissue evidence="10">Adductor muscle</tissue>
    </source>
</reference>
<dbReference type="PANTHER" id="PTHR19229:SF36">
    <property type="entry name" value="ATP-BINDING CASSETTE SUB-FAMILY A MEMBER 2"/>
    <property type="match status" value="1"/>
</dbReference>
<feature type="transmembrane region" description="Helical" evidence="8">
    <location>
        <begin position="742"/>
        <end position="764"/>
    </location>
</feature>
<feature type="transmembrane region" description="Helical" evidence="8">
    <location>
        <begin position="805"/>
        <end position="826"/>
    </location>
</feature>
<evidence type="ECO:0000256" key="2">
    <source>
        <dbReference type="ARBA" id="ARBA00022448"/>
    </source>
</evidence>
<proteinExistence type="predicted"/>
<evidence type="ECO:0000313" key="10">
    <source>
        <dbReference type="EMBL" id="KAJ8300983.1"/>
    </source>
</evidence>
<dbReference type="PANTHER" id="PTHR19229">
    <property type="entry name" value="ATP-BINDING CASSETTE TRANSPORTER SUBFAMILY A ABCA"/>
    <property type="match status" value="1"/>
</dbReference>
<feature type="compositionally biased region" description="Basic and acidic residues" evidence="7">
    <location>
        <begin position="371"/>
        <end position="386"/>
    </location>
</feature>
<keyword evidence="3 8" id="KW-0812">Transmembrane</keyword>
<evidence type="ECO:0000259" key="9">
    <source>
        <dbReference type="Pfam" id="PF12698"/>
    </source>
</evidence>
<dbReference type="InterPro" id="IPR013525">
    <property type="entry name" value="ABC2_TM"/>
</dbReference>
<dbReference type="Proteomes" id="UP001217089">
    <property type="component" value="Unassembled WGS sequence"/>
</dbReference>
<evidence type="ECO:0000256" key="1">
    <source>
        <dbReference type="ARBA" id="ARBA00004141"/>
    </source>
</evidence>
<gene>
    <name evidence="10" type="ORF">KUTeg_022502</name>
</gene>
<evidence type="ECO:0000256" key="4">
    <source>
        <dbReference type="ARBA" id="ARBA00022737"/>
    </source>
</evidence>
<dbReference type="InterPro" id="IPR026082">
    <property type="entry name" value="ABCA"/>
</dbReference>
<evidence type="ECO:0000256" key="8">
    <source>
        <dbReference type="SAM" id="Phobius"/>
    </source>
</evidence>
<evidence type="ECO:0000256" key="6">
    <source>
        <dbReference type="ARBA" id="ARBA00023136"/>
    </source>
</evidence>
<feature type="domain" description="ABC-2 type transporter transmembrane" evidence="9">
    <location>
        <begin position="699"/>
        <end position="905"/>
    </location>
</feature>
<dbReference type="EMBL" id="JARBDR010000919">
    <property type="protein sequence ID" value="KAJ8300983.1"/>
    <property type="molecule type" value="Genomic_DNA"/>
</dbReference>
<protein>
    <recommendedName>
        <fullName evidence="9">ABC-2 type transporter transmembrane domain-containing protein</fullName>
    </recommendedName>
</protein>
<dbReference type="SUPFAM" id="SSF52540">
    <property type="entry name" value="P-loop containing nucleoside triphosphate hydrolases"/>
    <property type="match status" value="1"/>
</dbReference>
<feature type="region of interest" description="Disordered" evidence="7">
    <location>
        <begin position="360"/>
        <end position="386"/>
    </location>
</feature>